<evidence type="ECO:0000313" key="2">
    <source>
        <dbReference type="EMBL" id="KZV97376.1"/>
    </source>
</evidence>
<dbReference type="InterPro" id="IPR000073">
    <property type="entry name" value="AB_hydrolase_1"/>
</dbReference>
<organism evidence="2 3">
    <name type="scientific">Exidia glandulosa HHB12029</name>
    <dbReference type="NCBI Taxonomy" id="1314781"/>
    <lineage>
        <taxon>Eukaryota</taxon>
        <taxon>Fungi</taxon>
        <taxon>Dikarya</taxon>
        <taxon>Basidiomycota</taxon>
        <taxon>Agaricomycotina</taxon>
        <taxon>Agaricomycetes</taxon>
        <taxon>Auriculariales</taxon>
        <taxon>Exidiaceae</taxon>
        <taxon>Exidia</taxon>
    </lineage>
</organism>
<keyword evidence="3" id="KW-1185">Reference proteome</keyword>
<accession>A0A165L5F6</accession>
<evidence type="ECO:0000259" key="1">
    <source>
        <dbReference type="Pfam" id="PF12697"/>
    </source>
</evidence>
<dbReference type="GO" id="GO:0016787">
    <property type="term" value="F:hydrolase activity"/>
    <property type="evidence" value="ECO:0007669"/>
    <property type="project" value="UniProtKB-KW"/>
</dbReference>
<gene>
    <name evidence="2" type="ORF">EXIGLDRAFT_747144</name>
</gene>
<dbReference type="SUPFAM" id="SSF53474">
    <property type="entry name" value="alpha/beta-Hydrolases"/>
    <property type="match status" value="1"/>
</dbReference>
<evidence type="ECO:0000313" key="3">
    <source>
        <dbReference type="Proteomes" id="UP000077266"/>
    </source>
</evidence>
<dbReference type="InterPro" id="IPR029058">
    <property type="entry name" value="AB_hydrolase_fold"/>
</dbReference>
<name>A0A165L5F6_EXIGL</name>
<dbReference type="OrthoDB" id="3251587at2759"/>
<reference evidence="2 3" key="1">
    <citation type="journal article" date="2016" name="Mol. Biol. Evol.">
        <title>Comparative Genomics of Early-Diverging Mushroom-Forming Fungi Provides Insights into the Origins of Lignocellulose Decay Capabilities.</title>
        <authorList>
            <person name="Nagy L.G."/>
            <person name="Riley R."/>
            <person name="Tritt A."/>
            <person name="Adam C."/>
            <person name="Daum C."/>
            <person name="Floudas D."/>
            <person name="Sun H."/>
            <person name="Yadav J.S."/>
            <person name="Pangilinan J."/>
            <person name="Larsson K.H."/>
            <person name="Matsuura K."/>
            <person name="Barry K."/>
            <person name="Labutti K."/>
            <person name="Kuo R."/>
            <person name="Ohm R.A."/>
            <person name="Bhattacharya S.S."/>
            <person name="Shirouzu T."/>
            <person name="Yoshinaga Y."/>
            <person name="Martin F.M."/>
            <person name="Grigoriev I.V."/>
            <person name="Hibbett D.S."/>
        </authorList>
    </citation>
    <scope>NUCLEOTIDE SEQUENCE [LARGE SCALE GENOMIC DNA]</scope>
    <source>
        <strain evidence="2 3">HHB12029</strain>
    </source>
</reference>
<dbReference type="Gene3D" id="3.40.50.1820">
    <property type="entry name" value="alpha/beta hydrolase"/>
    <property type="match status" value="1"/>
</dbReference>
<feature type="domain" description="AB hydrolase-1" evidence="1">
    <location>
        <begin position="24"/>
        <end position="323"/>
    </location>
</feature>
<dbReference type="Pfam" id="PF12697">
    <property type="entry name" value="Abhydrolase_6"/>
    <property type="match status" value="1"/>
</dbReference>
<dbReference type="EMBL" id="KV425931">
    <property type="protein sequence ID" value="KZV97376.1"/>
    <property type="molecule type" value="Genomic_DNA"/>
</dbReference>
<protein>
    <submittedName>
        <fullName evidence="2">Alpha/beta-hydrolase</fullName>
    </submittedName>
</protein>
<sequence>MADAKLQWFYTDSGHPDVDNYDTVILIHGMNWNTSSFDTIYPLAAPAGLRFVAFNRRGYPGSTPYTAEEQALLTSSDTTSHSLFYRKQGLAIARAVLEILADPALALPESGKVGVLGWSTGNWFVLALLSIMDDPELLPSERDTLKSRITHPILLEPASNHVGAYDPSNAYNPAAKPVPDALAIGRWATGYFEHPDPASRDPTRLNFKHYLSDPSPLIDRLEPAYIARTTLDASAIDGPLLLSKWREANERGTKEALRKVKDGLWTRVKSVSVIWGDRTFWLTPPALWALEDYSKELGGSLLEVKTVKGGNHFIPIDHPNETIAFVKEILSA</sequence>
<dbReference type="Proteomes" id="UP000077266">
    <property type="component" value="Unassembled WGS sequence"/>
</dbReference>
<dbReference type="InParanoid" id="A0A165L5F6"/>
<proteinExistence type="predicted"/>
<keyword evidence="2" id="KW-0378">Hydrolase</keyword>
<dbReference type="AlphaFoldDB" id="A0A165L5F6"/>